<evidence type="ECO:0000259" key="3">
    <source>
        <dbReference type="Pfam" id="PF01855"/>
    </source>
</evidence>
<dbReference type="AlphaFoldDB" id="A0A2H0LZ43"/>
<dbReference type="Gene3D" id="3.40.50.920">
    <property type="match status" value="1"/>
</dbReference>
<dbReference type="NCBIfam" id="TIGR03710">
    <property type="entry name" value="OAFO_sf"/>
    <property type="match status" value="1"/>
</dbReference>
<dbReference type="PANTHER" id="PTHR32154">
    <property type="entry name" value="PYRUVATE-FLAVODOXIN OXIDOREDUCTASE-RELATED"/>
    <property type="match status" value="1"/>
</dbReference>
<dbReference type="GO" id="GO:0016903">
    <property type="term" value="F:oxidoreductase activity, acting on the aldehyde or oxo group of donors"/>
    <property type="evidence" value="ECO:0007669"/>
    <property type="project" value="InterPro"/>
</dbReference>
<dbReference type="GO" id="GO:0006979">
    <property type="term" value="P:response to oxidative stress"/>
    <property type="evidence" value="ECO:0007669"/>
    <property type="project" value="TreeGrafter"/>
</dbReference>
<dbReference type="Gene3D" id="3.40.50.970">
    <property type="match status" value="1"/>
</dbReference>
<accession>A0A2H0LZ43</accession>
<evidence type="ECO:0000313" key="4">
    <source>
        <dbReference type="EMBL" id="PIQ89693.1"/>
    </source>
</evidence>
<dbReference type="Pfam" id="PF01855">
    <property type="entry name" value="POR_N"/>
    <property type="match status" value="1"/>
</dbReference>
<protein>
    <submittedName>
        <fullName evidence="4">Pyruvate ferredoxin oxidoreductase</fullName>
    </submittedName>
</protein>
<dbReference type="CDD" id="cd07034">
    <property type="entry name" value="TPP_PYR_PFOR_IOR-alpha_like"/>
    <property type="match status" value="1"/>
</dbReference>
<comment type="caution">
    <text evidence="4">The sequence shown here is derived from an EMBL/GenBank/DDBJ whole genome shotgun (WGS) entry which is preliminary data.</text>
</comment>
<evidence type="ECO:0000259" key="2">
    <source>
        <dbReference type="Pfam" id="PF01558"/>
    </source>
</evidence>
<evidence type="ECO:0000313" key="5">
    <source>
        <dbReference type="Proteomes" id="UP000229641"/>
    </source>
</evidence>
<dbReference type="InterPro" id="IPR022367">
    <property type="entry name" value="2-oxoacid/accept_OxRdtase_asu"/>
</dbReference>
<dbReference type="EMBL" id="PCWA01000026">
    <property type="protein sequence ID" value="PIQ89693.1"/>
    <property type="molecule type" value="Genomic_DNA"/>
</dbReference>
<dbReference type="InterPro" id="IPR002880">
    <property type="entry name" value="Pyrv_Fd/Flavodoxin_OxRdtase_N"/>
</dbReference>
<feature type="domain" description="Pyruvate/ketoisovalerate oxidoreductase catalytic" evidence="2">
    <location>
        <begin position="12"/>
        <end position="163"/>
    </location>
</feature>
<dbReference type="Gene3D" id="3.40.920.10">
    <property type="entry name" value="Pyruvate-ferredoxin oxidoreductase, PFOR, domain III"/>
    <property type="match status" value="1"/>
</dbReference>
<dbReference type="InterPro" id="IPR002869">
    <property type="entry name" value="Pyrv_flavodox_OxRed_cen"/>
</dbReference>
<keyword evidence="1" id="KW-0560">Oxidoreductase</keyword>
<dbReference type="InterPro" id="IPR050722">
    <property type="entry name" value="Pyruvate:ferred/Flavod_OxRd"/>
</dbReference>
<dbReference type="SUPFAM" id="SSF52922">
    <property type="entry name" value="TK C-terminal domain-like"/>
    <property type="match status" value="1"/>
</dbReference>
<dbReference type="SUPFAM" id="SSF52518">
    <property type="entry name" value="Thiamin diphosphate-binding fold (THDP-binding)"/>
    <property type="match status" value="1"/>
</dbReference>
<reference evidence="4 5" key="1">
    <citation type="submission" date="2017-09" db="EMBL/GenBank/DDBJ databases">
        <title>Depth-based differentiation of microbial function through sediment-hosted aquifers and enrichment of novel symbionts in the deep terrestrial subsurface.</title>
        <authorList>
            <person name="Probst A.J."/>
            <person name="Ladd B."/>
            <person name="Jarett J.K."/>
            <person name="Geller-Mcgrath D.E."/>
            <person name="Sieber C.M."/>
            <person name="Emerson J.B."/>
            <person name="Anantharaman K."/>
            <person name="Thomas B.C."/>
            <person name="Malmstrom R."/>
            <person name="Stieglmeier M."/>
            <person name="Klingl A."/>
            <person name="Woyke T."/>
            <person name="Ryan C.M."/>
            <person name="Banfield J.F."/>
        </authorList>
    </citation>
    <scope>NUCLEOTIDE SEQUENCE [LARGE SCALE GENOMIC DNA]</scope>
    <source>
        <strain evidence="4">CG11_big_fil_rev_8_21_14_0_20_42_13</strain>
    </source>
</reference>
<proteinExistence type="predicted"/>
<evidence type="ECO:0000256" key="1">
    <source>
        <dbReference type="ARBA" id="ARBA00023002"/>
    </source>
</evidence>
<sequence>MREISVLIGGKAGDGINQAGILLARLFSNMGYFVYMYFDYPSLIRGGHNFALIRASEKKISAHRLRIDYIIAINQDTVDFHKSKLRDQNNIIYDSDAINSSGQGLPLSKIIKEEGAKPIMRNSILMGAFARAIGIDYELLEGVIKKNISKELNLNLKLSARGYKSAKELLGLTALKKKSLPVLTGNEVFGLGLISAGLEAYVAYPMTPSSNILHFLASAADNFNLKVVHPESEIGVILMALGFSYKGRRVAVGTSGGGFCLMTEALSMAGMAELPLVIIVAQRAGPSTGIPTYTAQCDLHFVLSAGHGEFPRFVVAPGDSEEAYYWSNAALNISWKYQIPSIILSDKVLSEGAFSFDRESSGNSSREEAVLWKNEGAYKRYLNTDSGISPLAFAPNRGAFIKVNSYEHDEYGITTEDPKEIMPMYEKRLRKEKYLAQELIKYDAVKVYGNKKAEIALLCWGSNKGACIEVAESLGLKVIQPVVFSPFPRESFSDALKGVKKIIDVENNATAQLAGLIAKFGIFPDEKILKYDGRPFTIEELEEKVKAVIS</sequence>
<feature type="domain" description="Pyruvate flavodoxin/ferredoxin oxidoreductase pyrimidine binding" evidence="3">
    <location>
        <begin position="192"/>
        <end position="426"/>
    </location>
</feature>
<gene>
    <name evidence="4" type="ORF">COV72_01915</name>
</gene>
<dbReference type="InterPro" id="IPR009014">
    <property type="entry name" value="Transketo_C/PFOR_II"/>
</dbReference>
<dbReference type="SUPFAM" id="SSF53323">
    <property type="entry name" value="Pyruvate-ferredoxin oxidoreductase, PFOR, domain III"/>
    <property type="match status" value="1"/>
</dbReference>
<dbReference type="InterPro" id="IPR019752">
    <property type="entry name" value="Pyrv/ketoisovalerate_OxRed_cat"/>
</dbReference>
<dbReference type="PANTHER" id="PTHR32154:SF20">
    <property type="entry name" value="2-OXOGLUTARATE OXIDOREDUCTASE SUBUNIT KORA"/>
    <property type="match status" value="1"/>
</dbReference>
<keyword evidence="4" id="KW-0670">Pyruvate</keyword>
<organism evidence="4 5">
    <name type="scientific">Candidatus Ghiorseimicrobium undicola</name>
    <dbReference type="NCBI Taxonomy" id="1974746"/>
    <lineage>
        <taxon>Bacteria</taxon>
        <taxon>Pseudomonadati</taxon>
        <taxon>Candidatus Omnitrophota</taxon>
        <taxon>Candidatus Ghiorseimicrobium</taxon>
    </lineage>
</organism>
<dbReference type="Proteomes" id="UP000229641">
    <property type="component" value="Unassembled WGS sequence"/>
</dbReference>
<name>A0A2H0LZ43_9BACT</name>
<dbReference type="Pfam" id="PF01558">
    <property type="entry name" value="POR"/>
    <property type="match status" value="1"/>
</dbReference>
<dbReference type="InterPro" id="IPR029061">
    <property type="entry name" value="THDP-binding"/>
</dbReference>